<comment type="caution">
    <text evidence="1">The sequence shown here is derived from an EMBL/GenBank/DDBJ whole genome shotgun (WGS) entry which is preliminary data.</text>
</comment>
<organism evidence="1 2">
    <name type="scientific">Eumeta variegata</name>
    <name type="common">Bagworm moth</name>
    <name type="synonym">Eumeta japonica</name>
    <dbReference type="NCBI Taxonomy" id="151549"/>
    <lineage>
        <taxon>Eukaryota</taxon>
        <taxon>Metazoa</taxon>
        <taxon>Ecdysozoa</taxon>
        <taxon>Arthropoda</taxon>
        <taxon>Hexapoda</taxon>
        <taxon>Insecta</taxon>
        <taxon>Pterygota</taxon>
        <taxon>Neoptera</taxon>
        <taxon>Endopterygota</taxon>
        <taxon>Lepidoptera</taxon>
        <taxon>Glossata</taxon>
        <taxon>Ditrysia</taxon>
        <taxon>Tineoidea</taxon>
        <taxon>Psychidae</taxon>
        <taxon>Oiketicinae</taxon>
        <taxon>Eumeta</taxon>
    </lineage>
</organism>
<reference evidence="1 2" key="1">
    <citation type="journal article" date="2019" name="Commun. Biol.">
        <title>The bagworm genome reveals a unique fibroin gene that provides high tensile strength.</title>
        <authorList>
            <person name="Kono N."/>
            <person name="Nakamura H."/>
            <person name="Ohtoshi R."/>
            <person name="Tomita M."/>
            <person name="Numata K."/>
            <person name="Arakawa K."/>
        </authorList>
    </citation>
    <scope>NUCLEOTIDE SEQUENCE [LARGE SCALE GENOMIC DNA]</scope>
</reference>
<name>A0A4C1SNE5_EUMVA</name>
<proteinExistence type="predicted"/>
<evidence type="ECO:0000313" key="2">
    <source>
        <dbReference type="Proteomes" id="UP000299102"/>
    </source>
</evidence>
<keyword evidence="2" id="KW-1185">Reference proteome</keyword>
<gene>
    <name evidence="1" type="ORF">EVAR_101800_1</name>
</gene>
<sequence>MFLYPDAAKALRDLATHSSANGLAGRLARDARDDVTPPITSAAIARFRVRRPPRPGGWDDALRTRKMPRRYISGERVD</sequence>
<dbReference type="EMBL" id="BGZK01000010">
    <property type="protein sequence ID" value="GBP03436.1"/>
    <property type="molecule type" value="Genomic_DNA"/>
</dbReference>
<evidence type="ECO:0000313" key="1">
    <source>
        <dbReference type="EMBL" id="GBP03436.1"/>
    </source>
</evidence>
<dbReference type="AlphaFoldDB" id="A0A4C1SNE5"/>
<protein>
    <submittedName>
        <fullName evidence="1">Uncharacterized protein</fullName>
    </submittedName>
</protein>
<dbReference type="Proteomes" id="UP000299102">
    <property type="component" value="Unassembled WGS sequence"/>
</dbReference>
<accession>A0A4C1SNE5</accession>